<evidence type="ECO:0000256" key="1">
    <source>
        <dbReference type="ARBA" id="ARBA00001947"/>
    </source>
</evidence>
<dbReference type="EMBL" id="MUGS01000004">
    <property type="protein sequence ID" value="OXG09026.1"/>
    <property type="molecule type" value="Genomic_DNA"/>
</dbReference>
<dbReference type="CDD" id="cd08278">
    <property type="entry name" value="benzyl_alcohol_DH"/>
    <property type="match status" value="1"/>
</dbReference>
<dbReference type="GO" id="GO:0008270">
    <property type="term" value="F:zinc ion binding"/>
    <property type="evidence" value="ECO:0007669"/>
    <property type="project" value="InterPro"/>
</dbReference>
<evidence type="ECO:0000256" key="4">
    <source>
        <dbReference type="ARBA" id="ARBA00022833"/>
    </source>
</evidence>
<dbReference type="InterPro" id="IPR002328">
    <property type="entry name" value="ADH_Zn_CS"/>
</dbReference>
<comment type="cofactor">
    <cofactor evidence="1 6">
        <name>Zn(2+)</name>
        <dbReference type="ChEBI" id="CHEBI:29105"/>
    </cofactor>
</comment>
<reference evidence="8 9" key="1">
    <citation type="submission" date="2016-11" db="EMBL/GenBank/DDBJ databases">
        <title>Whole genomes of Flavobacteriaceae.</title>
        <authorList>
            <person name="Stine C."/>
            <person name="Li C."/>
            <person name="Tadesse D."/>
        </authorList>
    </citation>
    <scope>NUCLEOTIDE SEQUENCE [LARGE SCALE GENOMIC DNA]</scope>
    <source>
        <strain evidence="8 9">DSM 24704</strain>
    </source>
</reference>
<dbReference type="InterPro" id="IPR013154">
    <property type="entry name" value="ADH-like_N"/>
</dbReference>
<dbReference type="InterPro" id="IPR036291">
    <property type="entry name" value="NAD(P)-bd_dom_sf"/>
</dbReference>
<dbReference type="PANTHER" id="PTHR43350:SF2">
    <property type="entry name" value="GROES-LIKE ZINC-BINDING ALCOHOL DEHYDROGENASE FAMILY PROTEIN"/>
    <property type="match status" value="1"/>
</dbReference>
<dbReference type="Proteomes" id="UP000214684">
    <property type="component" value="Unassembled WGS sequence"/>
</dbReference>
<dbReference type="PROSITE" id="PS00059">
    <property type="entry name" value="ADH_ZINC"/>
    <property type="match status" value="1"/>
</dbReference>
<comment type="similarity">
    <text evidence="2 6">Belongs to the zinc-containing alcohol dehydrogenase family.</text>
</comment>
<evidence type="ECO:0000313" key="8">
    <source>
        <dbReference type="EMBL" id="OXG09026.1"/>
    </source>
</evidence>
<dbReference type="AlphaFoldDB" id="A0A227PIU3"/>
<dbReference type="Gene3D" id="3.90.180.10">
    <property type="entry name" value="Medium-chain alcohol dehydrogenases, catalytic domain"/>
    <property type="match status" value="1"/>
</dbReference>
<dbReference type="InterPro" id="IPR013149">
    <property type="entry name" value="ADH-like_C"/>
</dbReference>
<dbReference type="SMART" id="SM00829">
    <property type="entry name" value="PKS_ER"/>
    <property type="match status" value="1"/>
</dbReference>
<evidence type="ECO:0000313" key="9">
    <source>
        <dbReference type="Proteomes" id="UP000214684"/>
    </source>
</evidence>
<feature type="domain" description="Enoyl reductase (ER)" evidence="7">
    <location>
        <begin position="15"/>
        <end position="365"/>
    </location>
</feature>
<evidence type="ECO:0000256" key="5">
    <source>
        <dbReference type="ARBA" id="ARBA00023002"/>
    </source>
</evidence>
<dbReference type="SUPFAM" id="SSF50129">
    <property type="entry name" value="GroES-like"/>
    <property type="match status" value="1"/>
</dbReference>
<evidence type="ECO:0000259" key="7">
    <source>
        <dbReference type="SMART" id="SM00829"/>
    </source>
</evidence>
<evidence type="ECO:0000256" key="6">
    <source>
        <dbReference type="RuleBase" id="RU361277"/>
    </source>
</evidence>
<name>A0A227PIU3_9FLAO</name>
<dbReference type="SUPFAM" id="SSF51735">
    <property type="entry name" value="NAD(P)-binding Rossmann-fold domains"/>
    <property type="match status" value="1"/>
</dbReference>
<protein>
    <submittedName>
        <fullName evidence="8">Alcohol dehydrogenase</fullName>
    </submittedName>
</protein>
<dbReference type="OrthoDB" id="9787435at2"/>
<organism evidence="8 9">
    <name type="scientific">Flavobacterium araucananum</name>
    <dbReference type="NCBI Taxonomy" id="946678"/>
    <lineage>
        <taxon>Bacteria</taxon>
        <taxon>Pseudomonadati</taxon>
        <taxon>Bacteroidota</taxon>
        <taxon>Flavobacteriia</taxon>
        <taxon>Flavobacteriales</taxon>
        <taxon>Flavobacteriaceae</taxon>
        <taxon>Flavobacterium</taxon>
    </lineage>
</organism>
<keyword evidence="3 6" id="KW-0479">Metal-binding</keyword>
<dbReference type="RefSeq" id="WP_089478113.1">
    <property type="nucleotide sequence ID" value="NZ_MUGS01000004.1"/>
</dbReference>
<keyword evidence="4 6" id="KW-0862">Zinc</keyword>
<accession>A0A227PIU3</accession>
<dbReference type="Pfam" id="PF00107">
    <property type="entry name" value="ADH_zinc_N"/>
    <property type="match status" value="1"/>
</dbReference>
<keyword evidence="5" id="KW-0560">Oxidoreductase</keyword>
<dbReference type="InterPro" id="IPR020843">
    <property type="entry name" value="ER"/>
</dbReference>
<proteinExistence type="inferred from homology"/>
<evidence type="ECO:0000256" key="2">
    <source>
        <dbReference type="ARBA" id="ARBA00008072"/>
    </source>
</evidence>
<dbReference type="GO" id="GO:0016616">
    <property type="term" value="F:oxidoreductase activity, acting on the CH-OH group of donors, NAD or NADP as acceptor"/>
    <property type="evidence" value="ECO:0007669"/>
    <property type="project" value="UniProtKB-ARBA"/>
</dbReference>
<dbReference type="Gene3D" id="3.40.50.720">
    <property type="entry name" value="NAD(P)-binding Rossmann-like Domain"/>
    <property type="match status" value="1"/>
</dbReference>
<dbReference type="PANTHER" id="PTHR43350">
    <property type="entry name" value="NAD-DEPENDENT ALCOHOL DEHYDROGENASE"/>
    <property type="match status" value="1"/>
</dbReference>
<gene>
    <name evidence="8" type="ORF">B0A64_03260</name>
</gene>
<dbReference type="InterPro" id="IPR011032">
    <property type="entry name" value="GroES-like_sf"/>
</dbReference>
<sequence length="369" mass="39363">MKIEAAVLSHTKGPFSLQTIELNTELHPEEILVKIVATGLCHTDLAIRDEQIPFNIPAILGHEGAGTVEKIGSSVTKVKIGDHVILAPASCGKCSYCKSGHPSYCIDFFPLNLGSGKRADGSCPYHDHSGQEVSGFFFGQSSFATYSLVAENNVVKVQNDVPLEILGPLGCGLQTGAGSVLNVLNPQAGESIVISGVGPVGLAGIMAAKAAGCTTIIAVDVHDNRLELAKELGATHAINSKNVVVSEEINTKIHPGGVHYALDTTGRSEVINQVVGSLRFMGKCVVVAVPPTPTMEVDNAIFTMGRSIQYVVEGDSVPDIFIPQLINLYKKGLFPFDKLIRFYEFDQINQAIEDSEKGITLKAVLRMPK</sequence>
<dbReference type="FunFam" id="3.40.50.720:FF:000003">
    <property type="entry name" value="S-(hydroxymethyl)glutathione dehydrogenase"/>
    <property type="match status" value="1"/>
</dbReference>
<dbReference type="Pfam" id="PF08240">
    <property type="entry name" value="ADH_N"/>
    <property type="match status" value="1"/>
</dbReference>
<comment type="caution">
    <text evidence="8">The sequence shown here is derived from an EMBL/GenBank/DDBJ whole genome shotgun (WGS) entry which is preliminary data.</text>
</comment>
<keyword evidence="9" id="KW-1185">Reference proteome</keyword>
<evidence type="ECO:0000256" key="3">
    <source>
        <dbReference type="ARBA" id="ARBA00022723"/>
    </source>
</evidence>